<keyword evidence="1" id="KW-0732">Signal</keyword>
<evidence type="ECO:0000313" key="2">
    <source>
        <dbReference type="EMBL" id="MTD93054.1"/>
    </source>
</evidence>
<keyword evidence="3" id="KW-1185">Reference proteome</keyword>
<dbReference type="Proteomes" id="UP000440694">
    <property type="component" value="Unassembled WGS sequence"/>
</dbReference>
<comment type="caution">
    <text evidence="2">The sequence shown here is derived from an EMBL/GenBank/DDBJ whole genome shotgun (WGS) entry which is preliminary data.</text>
</comment>
<proteinExistence type="predicted"/>
<dbReference type="RefSeq" id="WP_154737628.1">
    <property type="nucleotide sequence ID" value="NZ_WMBQ01000001.1"/>
</dbReference>
<gene>
    <name evidence="2" type="ORF">GIW81_01755</name>
</gene>
<name>A0A6I3KDW6_9HYPH</name>
<organism evidence="2 3">
    <name type="scientific">Hyphomicrobium album</name>
    <dbReference type="NCBI Taxonomy" id="2665159"/>
    <lineage>
        <taxon>Bacteria</taxon>
        <taxon>Pseudomonadati</taxon>
        <taxon>Pseudomonadota</taxon>
        <taxon>Alphaproteobacteria</taxon>
        <taxon>Hyphomicrobiales</taxon>
        <taxon>Hyphomicrobiaceae</taxon>
        <taxon>Hyphomicrobium</taxon>
    </lineage>
</organism>
<dbReference type="EMBL" id="WMBQ01000001">
    <property type="protein sequence ID" value="MTD93054.1"/>
    <property type="molecule type" value="Genomic_DNA"/>
</dbReference>
<protein>
    <submittedName>
        <fullName evidence="2">Uncharacterized protein</fullName>
    </submittedName>
</protein>
<feature type="signal peptide" evidence="1">
    <location>
        <begin position="1"/>
        <end position="20"/>
    </location>
</feature>
<dbReference type="AlphaFoldDB" id="A0A6I3KDW6"/>
<accession>A0A6I3KDW6</accession>
<sequence>MSFKVLLLGLAMTLISAPLAARQCKYREMQSVAGEKMTMTAKIEMMEPDEDDPKTVWVTLDNSAADHCLTFLTGVPKAALATCKAGQQITATGKVYERMDAWWGLNKVTGVSCK</sequence>
<reference evidence="2 3" key="1">
    <citation type="submission" date="2019-11" db="EMBL/GenBank/DDBJ databases">
        <title>Identification of a novel strain.</title>
        <authorList>
            <person name="Xu Q."/>
            <person name="Wang G."/>
        </authorList>
    </citation>
    <scope>NUCLEOTIDE SEQUENCE [LARGE SCALE GENOMIC DNA]</scope>
    <source>
        <strain evidence="3">xq</strain>
    </source>
</reference>
<evidence type="ECO:0000256" key="1">
    <source>
        <dbReference type="SAM" id="SignalP"/>
    </source>
</evidence>
<evidence type="ECO:0000313" key="3">
    <source>
        <dbReference type="Proteomes" id="UP000440694"/>
    </source>
</evidence>
<feature type="chain" id="PRO_5026160263" evidence="1">
    <location>
        <begin position="21"/>
        <end position="114"/>
    </location>
</feature>